<dbReference type="CDD" id="cd02201">
    <property type="entry name" value="FtsZ_type1"/>
    <property type="match status" value="1"/>
</dbReference>
<dbReference type="Proteomes" id="UP000253792">
    <property type="component" value="Unassembled WGS sequence"/>
</dbReference>
<evidence type="ECO:0000256" key="4">
    <source>
        <dbReference type="ARBA" id="ARBA00022741"/>
    </source>
</evidence>
<comment type="caution">
    <text evidence="14">The sequence shown here is derived from an EMBL/GenBank/DDBJ whole genome shotgun (WGS) entry which is preliminary data.</text>
</comment>
<dbReference type="InterPro" id="IPR008280">
    <property type="entry name" value="Tub_FtsZ_C"/>
</dbReference>
<dbReference type="Pfam" id="PF12327">
    <property type="entry name" value="FtsZ_C"/>
    <property type="match status" value="1"/>
</dbReference>
<feature type="binding site" evidence="8">
    <location>
        <position position="142"/>
    </location>
    <ligand>
        <name>GTP</name>
        <dbReference type="ChEBI" id="CHEBI:37565"/>
    </ligand>
</feature>
<keyword evidence="2 8" id="KW-0963">Cytoplasm</keyword>
<comment type="similarity">
    <text evidence="1 8 10">Belongs to the FtsZ family.</text>
</comment>
<dbReference type="InterPro" id="IPR037103">
    <property type="entry name" value="Tubulin/FtsZ-like_C"/>
</dbReference>
<dbReference type="InterPro" id="IPR000158">
    <property type="entry name" value="Cell_div_FtsZ"/>
</dbReference>
<dbReference type="GO" id="GO:0005525">
    <property type="term" value="F:GTP binding"/>
    <property type="evidence" value="ECO:0007669"/>
    <property type="project" value="UniProtKB-UniRule"/>
</dbReference>
<dbReference type="OrthoDB" id="9813375at2"/>
<evidence type="ECO:0000256" key="6">
    <source>
        <dbReference type="ARBA" id="ARBA00023210"/>
    </source>
</evidence>
<dbReference type="GO" id="GO:0051258">
    <property type="term" value="P:protein polymerization"/>
    <property type="evidence" value="ECO:0007669"/>
    <property type="project" value="UniProtKB-UniRule"/>
</dbReference>
<keyword evidence="15" id="KW-1185">Reference proteome</keyword>
<feature type="domain" description="Tubulin/FtsZ 2-layer sandwich" evidence="13">
    <location>
        <begin position="206"/>
        <end position="323"/>
    </location>
</feature>
<dbReference type="SUPFAM" id="SSF52490">
    <property type="entry name" value="Tubulin nucleotide-binding domain-like"/>
    <property type="match status" value="1"/>
</dbReference>
<protein>
    <recommendedName>
        <fullName evidence="8 9">Cell division protein FtsZ</fullName>
    </recommendedName>
</protein>
<evidence type="ECO:0000259" key="13">
    <source>
        <dbReference type="SMART" id="SM00865"/>
    </source>
</evidence>
<accession>A0A369LB40</accession>
<evidence type="ECO:0000256" key="1">
    <source>
        <dbReference type="ARBA" id="ARBA00009690"/>
    </source>
</evidence>
<dbReference type="InterPro" id="IPR036525">
    <property type="entry name" value="Tubulin/FtsZ_GTPase_sf"/>
</dbReference>
<keyword evidence="5 8" id="KW-0342">GTP-binding</keyword>
<feature type="binding site" evidence="8">
    <location>
        <begin position="19"/>
        <end position="23"/>
    </location>
    <ligand>
        <name>GTP</name>
        <dbReference type="ChEBI" id="CHEBI:37565"/>
    </ligand>
</feature>
<dbReference type="SUPFAM" id="SSF55307">
    <property type="entry name" value="Tubulin C-terminal domain-like"/>
    <property type="match status" value="1"/>
</dbReference>
<proteinExistence type="inferred from homology"/>
<evidence type="ECO:0000256" key="10">
    <source>
        <dbReference type="RuleBase" id="RU000631"/>
    </source>
</evidence>
<sequence length="373" mass="39220">MPNNSGEHLAVIKVVGVGGGGTNAVNRMVEAGVKGVEFIAVNTDRQALLMSDADKTIHIGEELTRGLGAGANPEVGCQAAEESRAEIREALAEADMVFVTAGEGGGTGTGAAPIIAEIAREEIGALTVGIVTKPFSFEGRTRRNQAEQGIDLLSQKVDTLIVIPNDRLLEIVDKKTSMLDAFRIADDTLRQGIQGVTDLITIPGLINLDFADIRTVMKDAGTAMMGIGLSSGENRALDAAQQATNSALLEASIAGASRVLFSISGGPDLTLTEVDEAARTVEACADENANIIYGQIIDESMGDSVRITVIATGFKVNAPQQSAMDFNRKDLFASTAAPEPAPAPQPSTYSTLTSTPGRFADEDYIPDFLKRQR</sequence>
<comment type="function">
    <text evidence="8 10">Essential cell division protein that forms a contractile ring structure (Z ring) at the future cell division site. The regulation of the ring assembly controls the timing and the location of cell division. One of the functions of the FtsZ ring is to recruit other cell division proteins to the septum to produce a new cell wall between the dividing cells. Binds GTP and shows GTPase activity.</text>
</comment>
<feature type="domain" description="Tubulin/FtsZ GTPase" evidence="12">
    <location>
        <begin position="11"/>
        <end position="204"/>
    </location>
</feature>
<keyword evidence="3 8" id="KW-0132">Cell division</keyword>
<evidence type="ECO:0000256" key="11">
    <source>
        <dbReference type="SAM" id="MobiDB-lite"/>
    </source>
</evidence>
<dbReference type="InterPro" id="IPR020805">
    <property type="entry name" value="Cell_div_FtsZ_CS"/>
</dbReference>
<feature type="region of interest" description="Disordered" evidence="11">
    <location>
        <begin position="334"/>
        <end position="373"/>
    </location>
</feature>
<dbReference type="PANTHER" id="PTHR30314:SF3">
    <property type="entry name" value="MITOCHONDRIAL DIVISION PROTEIN FSZA"/>
    <property type="match status" value="1"/>
</dbReference>
<evidence type="ECO:0000259" key="12">
    <source>
        <dbReference type="SMART" id="SM00864"/>
    </source>
</evidence>
<dbReference type="GO" id="GO:0043093">
    <property type="term" value="P:FtsZ-dependent cytokinesis"/>
    <property type="evidence" value="ECO:0007669"/>
    <property type="project" value="UniProtKB-UniRule"/>
</dbReference>
<keyword evidence="4 8" id="KW-0547">Nucleotide-binding</keyword>
<dbReference type="STRING" id="1034345.GCA_000236865_01233"/>
<dbReference type="Pfam" id="PF00091">
    <property type="entry name" value="Tubulin"/>
    <property type="match status" value="1"/>
</dbReference>
<dbReference type="RefSeq" id="WP_042433334.1">
    <property type="nucleotide sequence ID" value="NZ_CABKQR010000002.1"/>
</dbReference>
<dbReference type="HAMAP" id="MF_00909">
    <property type="entry name" value="FtsZ"/>
    <property type="match status" value="1"/>
</dbReference>
<feature type="binding site" evidence="8">
    <location>
        <begin position="106"/>
        <end position="108"/>
    </location>
    <ligand>
        <name>GTP</name>
        <dbReference type="ChEBI" id="CHEBI:37565"/>
    </ligand>
</feature>
<dbReference type="InterPro" id="IPR018316">
    <property type="entry name" value="Tubulin/FtsZ_2-layer-sand-dom"/>
</dbReference>
<comment type="subcellular location">
    <subcellularLocation>
        <location evidence="8">Cytoplasm</location>
    </subcellularLocation>
    <text evidence="8">Assembles at midcell at the inner surface of the cytoplasmic membrane.</text>
</comment>
<dbReference type="EMBL" id="PPTP01000002">
    <property type="protein sequence ID" value="RDB56853.1"/>
    <property type="molecule type" value="Genomic_DNA"/>
</dbReference>
<evidence type="ECO:0000313" key="14">
    <source>
        <dbReference type="EMBL" id="RDB56853.1"/>
    </source>
</evidence>
<dbReference type="NCBIfam" id="TIGR00065">
    <property type="entry name" value="ftsZ"/>
    <property type="match status" value="1"/>
</dbReference>
<organism evidence="14 15">
    <name type="scientific">Senegalimassilia anaerobia</name>
    <dbReference type="NCBI Taxonomy" id="1473216"/>
    <lineage>
        <taxon>Bacteria</taxon>
        <taxon>Bacillati</taxon>
        <taxon>Actinomycetota</taxon>
        <taxon>Coriobacteriia</taxon>
        <taxon>Coriobacteriales</taxon>
        <taxon>Coriobacteriaceae</taxon>
        <taxon>Senegalimassilia</taxon>
    </lineage>
</organism>
<comment type="subunit">
    <text evidence="8">Homodimer. Polymerizes to form a dynamic ring structure in a strictly GTP-dependent manner. Interacts directly with several other division proteins.</text>
</comment>
<gene>
    <name evidence="8" type="primary">ftsZ</name>
    <name evidence="14" type="ORF">C1880_03635</name>
</gene>
<keyword evidence="6 8" id="KW-0717">Septation</keyword>
<name>A0A369LB40_9ACTN</name>
<evidence type="ECO:0000256" key="9">
    <source>
        <dbReference type="NCBIfam" id="TIGR00065"/>
    </source>
</evidence>
<dbReference type="GO" id="GO:0005737">
    <property type="term" value="C:cytoplasm"/>
    <property type="evidence" value="ECO:0007669"/>
    <property type="project" value="UniProtKB-SubCell"/>
</dbReference>
<evidence type="ECO:0000256" key="3">
    <source>
        <dbReference type="ARBA" id="ARBA00022618"/>
    </source>
</evidence>
<evidence type="ECO:0000313" key="15">
    <source>
        <dbReference type="Proteomes" id="UP000253792"/>
    </source>
</evidence>
<dbReference type="InterPro" id="IPR045061">
    <property type="entry name" value="FtsZ/CetZ"/>
</dbReference>
<evidence type="ECO:0000256" key="8">
    <source>
        <dbReference type="HAMAP-Rule" id="MF_00909"/>
    </source>
</evidence>
<feature type="binding site" evidence="8">
    <location>
        <position position="186"/>
    </location>
    <ligand>
        <name>GTP</name>
        <dbReference type="ChEBI" id="CHEBI:37565"/>
    </ligand>
</feature>
<dbReference type="AlphaFoldDB" id="A0A369LB40"/>
<dbReference type="PANTHER" id="PTHR30314">
    <property type="entry name" value="CELL DIVISION PROTEIN FTSZ-RELATED"/>
    <property type="match status" value="1"/>
</dbReference>
<reference evidence="14 15" key="1">
    <citation type="journal article" date="2018" name="Elife">
        <title>Discovery and characterization of a prevalent human gut bacterial enzyme sufficient for the inactivation of a family of plant toxins.</title>
        <authorList>
            <person name="Koppel N."/>
            <person name="Bisanz J.E."/>
            <person name="Pandelia M.E."/>
            <person name="Turnbaugh P.J."/>
            <person name="Balskus E.P."/>
        </authorList>
    </citation>
    <scope>NUCLEOTIDE SEQUENCE [LARGE SCALE GENOMIC DNA]</scope>
    <source>
        <strain evidence="15">anaerobia AP69FAA</strain>
    </source>
</reference>
<dbReference type="PRINTS" id="PR00423">
    <property type="entry name" value="CELLDVISFTSZ"/>
</dbReference>
<dbReference type="Gene3D" id="3.40.50.1440">
    <property type="entry name" value="Tubulin/FtsZ, GTPase domain"/>
    <property type="match status" value="1"/>
</dbReference>
<evidence type="ECO:0000256" key="2">
    <source>
        <dbReference type="ARBA" id="ARBA00022490"/>
    </source>
</evidence>
<dbReference type="SMART" id="SM00865">
    <property type="entry name" value="Tubulin_C"/>
    <property type="match status" value="1"/>
</dbReference>
<keyword evidence="7 8" id="KW-0131">Cell cycle</keyword>
<dbReference type="GO" id="GO:0000917">
    <property type="term" value="P:division septum assembly"/>
    <property type="evidence" value="ECO:0007669"/>
    <property type="project" value="UniProtKB-KW"/>
</dbReference>
<evidence type="ECO:0000256" key="5">
    <source>
        <dbReference type="ARBA" id="ARBA00023134"/>
    </source>
</evidence>
<dbReference type="FunFam" id="3.40.50.1440:FF:000023">
    <property type="entry name" value="Cell division protein FtsZ"/>
    <property type="match status" value="1"/>
</dbReference>
<dbReference type="GO" id="GO:0032153">
    <property type="term" value="C:cell division site"/>
    <property type="evidence" value="ECO:0007669"/>
    <property type="project" value="UniProtKB-UniRule"/>
</dbReference>
<dbReference type="GeneID" id="82935460"/>
<dbReference type="GO" id="GO:0003924">
    <property type="term" value="F:GTPase activity"/>
    <property type="evidence" value="ECO:0007669"/>
    <property type="project" value="UniProtKB-UniRule"/>
</dbReference>
<dbReference type="PROSITE" id="PS01135">
    <property type="entry name" value="FTSZ_2"/>
    <property type="match status" value="1"/>
</dbReference>
<dbReference type="SMART" id="SM00864">
    <property type="entry name" value="Tubulin"/>
    <property type="match status" value="1"/>
</dbReference>
<dbReference type="InterPro" id="IPR024757">
    <property type="entry name" value="FtsZ_C"/>
</dbReference>
<feature type="binding site" evidence="8">
    <location>
        <position position="138"/>
    </location>
    <ligand>
        <name>GTP</name>
        <dbReference type="ChEBI" id="CHEBI:37565"/>
    </ligand>
</feature>
<dbReference type="PROSITE" id="PS01134">
    <property type="entry name" value="FTSZ_1"/>
    <property type="match status" value="1"/>
</dbReference>
<dbReference type="InterPro" id="IPR003008">
    <property type="entry name" value="Tubulin_FtsZ_GTPase"/>
</dbReference>
<evidence type="ECO:0000256" key="7">
    <source>
        <dbReference type="ARBA" id="ARBA00023306"/>
    </source>
</evidence>
<dbReference type="Gene3D" id="3.30.1330.20">
    <property type="entry name" value="Tubulin/FtsZ, C-terminal domain"/>
    <property type="match status" value="1"/>
</dbReference>